<dbReference type="GeneID" id="9802932"/>
<dbReference type="PANTHER" id="PTHR34098">
    <property type="entry name" value="F-BOX ONLY PROTEIN 47"/>
    <property type="match status" value="1"/>
</dbReference>
<feature type="region of interest" description="Disordered" evidence="1">
    <location>
        <begin position="1"/>
        <end position="77"/>
    </location>
</feature>
<comment type="caution">
    <text evidence="3">The sequence shown here is derived from an EMBL/GenBank/DDBJ whole genome shotgun (WGS) entry which is preliminary data.</text>
</comment>
<dbReference type="EMBL" id="WUAV01000001">
    <property type="protein sequence ID" value="KAF1769589.1"/>
    <property type="molecule type" value="Genomic_DNA"/>
</dbReference>
<dbReference type="InterPro" id="IPR056622">
    <property type="entry name" value="ARM_FBXO47"/>
</dbReference>
<proteinExistence type="predicted"/>
<dbReference type="RefSeq" id="XP_003105102.2">
    <property type="nucleotide sequence ID" value="XM_003105054.2"/>
</dbReference>
<reference evidence="3 4" key="1">
    <citation type="submission" date="2019-12" db="EMBL/GenBank/DDBJ databases">
        <title>Chromosome-level assembly of the Caenorhabditis remanei genome.</title>
        <authorList>
            <person name="Teterina A.A."/>
            <person name="Willis J.H."/>
            <person name="Phillips P.C."/>
        </authorList>
    </citation>
    <scope>NUCLEOTIDE SEQUENCE [LARGE SCALE GENOMIC DNA]</scope>
    <source>
        <strain evidence="3 4">PX506</strain>
        <tissue evidence="3">Whole organism</tissue>
    </source>
</reference>
<accession>A0A6A5HPI1</accession>
<dbReference type="Proteomes" id="UP000483820">
    <property type="component" value="Chromosome I"/>
</dbReference>
<feature type="domain" description="FBXO47 ARM repeats region" evidence="2">
    <location>
        <begin position="277"/>
        <end position="516"/>
    </location>
</feature>
<sequence>MNSSTPKRTYFLRSTDRAAAQAFPTPKKPSSTATDKNVRISLRKRNTPTEGGRGQKRQRTQQSHGPPFKSPECINPPKKTVIEEQRVIVSLPARMSLEMETPFGNFGKLPTDVVIQILTRTPYNLLGRMSMTSTSWNRTVVSYMKTGSFRLRWITDIENSQDSFNNVTPGSDSLYFAMGALIKFITANDKWSTRLHCLRTFLALSYEVGAPIAGLGKMINAFAIRPDEEVMMDQIDDIVDMVFSVVGSLKDELNSVLVRPDVERQLENRDNLHVWFYEIELRRRTLALFLNNGTTDPALGLNKYFLSSLMKIFKDLRGAMPTALFYLLFSPTIFHENEEVIDFHRLSQISVLDMEDTVELKQFTRAIYALLRCKQLDNSVPWSKNTVFNLMEEITTYPNPWSMNTFVSLHVLEPELVPIGVVARMNRNHEDEAGDMICTMKMLLHRWNMDVQGVMENAIEAIKAALRPIQRRTLFDRCWDWHQRNIDDLRVRFGPYSDIRAEIESQIEVMPVLMKLL</sequence>
<dbReference type="CTD" id="9802932"/>
<evidence type="ECO:0000313" key="4">
    <source>
        <dbReference type="Proteomes" id="UP000483820"/>
    </source>
</evidence>
<dbReference type="Pfam" id="PF24467">
    <property type="entry name" value="ARM_FBXO47"/>
    <property type="match status" value="1"/>
</dbReference>
<organism evidence="3 4">
    <name type="scientific">Caenorhabditis remanei</name>
    <name type="common">Caenorhabditis vulgaris</name>
    <dbReference type="NCBI Taxonomy" id="31234"/>
    <lineage>
        <taxon>Eukaryota</taxon>
        <taxon>Metazoa</taxon>
        <taxon>Ecdysozoa</taxon>
        <taxon>Nematoda</taxon>
        <taxon>Chromadorea</taxon>
        <taxon>Rhabditida</taxon>
        <taxon>Rhabditina</taxon>
        <taxon>Rhabditomorpha</taxon>
        <taxon>Rhabditoidea</taxon>
        <taxon>Rhabditidae</taxon>
        <taxon>Peloderinae</taxon>
        <taxon>Caenorhabditis</taxon>
    </lineage>
</organism>
<dbReference type="PANTHER" id="PTHR34098:SF1">
    <property type="entry name" value="F-BOX ONLY PROTEIN 47"/>
    <property type="match status" value="1"/>
</dbReference>
<gene>
    <name evidence="3" type="ORF">GCK72_001406</name>
</gene>
<dbReference type="KEGG" id="crq:GCK72_001406"/>
<protein>
    <recommendedName>
        <fullName evidence="2">FBXO47 ARM repeats region domain-containing protein</fullName>
    </recommendedName>
</protein>
<dbReference type="AlphaFoldDB" id="A0A6A5HPI1"/>
<name>A0A6A5HPI1_CAERE</name>
<dbReference type="InterPro" id="IPR038946">
    <property type="entry name" value="FBXO47"/>
</dbReference>
<evidence type="ECO:0000256" key="1">
    <source>
        <dbReference type="SAM" id="MobiDB-lite"/>
    </source>
</evidence>
<evidence type="ECO:0000313" key="3">
    <source>
        <dbReference type="EMBL" id="KAF1769589.1"/>
    </source>
</evidence>
<dbReference type="InterPro" id="IPR036047">
    <property type="entry name" value="F-box-like_dom_sf"/>
</dbReference>
<dbReference type="SUPFAM" id="SSF81383">
    <property type="entry name" value="F-box domain"/>
    <property type="match status" value="1"/>
</dbReference>
<evidence type="ECO:0000259" key="2">
    <source>
        <dbReference type="Pfam" id="PF24467"/>
    </source>
</evidence>